<evidence type="ECO:0000313" key="3">
    <source>
        <dbReference type="Proteomes" id="UP001151760"/>
    </source>
</evidence>
<reference evidence="2" key="2">
    <citation type="submission" date="2022-01" db="EMBL/GenBank/DDBJ databases">
        <authorList>
            <person name="Yamashiro T."/>
            <person name="Shiraishi A."/>
            <person name="Satake H."/>
            <person name="Nakayama K."/>
        </authorList>
    </citation>
    <scope>NUCLEOTIDE SEQUENCE</scope>
</reference>
<dbReference type="PANTHER" id="PTHR33223:SF11">
    <property type="entry name" value="ELEMENT PROTEIN, PUTATIVE-RELATED"/>
    <property type="match status" value="1"/>
</dbReference>
<feature type="domain" description="Retrotransposon gag" evidence="1">
    <location>
        <begin position="109"/>
        <end position="167"/>
    </location>
</feature>
<accession>A0ABQ4WUD1</accession>
<name>A0ABQ4WUD1_9ASTR</name>
<evidence type="ECO:0000313" key="2">
    <source>
        <dbReference type="EMBL" id="GJS56499.1"/>
    </source>
</evidence>
<dbReference type="EMBL" id="BQNB010008939">
    <property type="protein sequence ID" value="GJS56499.1"/>
    <property type="molecule type" value="Genomic_DNA"/>
</dbReference>
<dbReference type="PANTHER" id="PTHR33223">
    <property type="entry name" value="CCHC-TYPE DOMAIN-CONTAINING PROTEIN"/>
    <property type="match status" value="1"/>
</dbReference>
<organism evidence="2 3">
    <name type="scientific">Tanacetum coccineum</name>
    <dbReference type="NCBI Taxonomy" id="301880"/>
    <lineage>
        <taxon>Eukaryota</taxon>
        <taxon>Viridiplantae</taxon>
        <taxon>Streptophyta</taxon>
        <taxon>Embryophyta</taxon>
        <taxon>Tracheophyta</taxon>
        <taxon>Spermatophyta</taxon>
        <taxon>Magnoliopsida</taxon>
        <taxon>eudicotyledons</taxon>
        <taxon>Gunneridae</taxon>
        <taxon>Pentapetalae</taxon>
        <taxon>asterids</taxon>
        <taxon>campanulids</taxon>
        <taxon>Asterales</taxon>
        <taxon>Asteraceae</taxon>
        <taxon>Asteroideae</taxon>
        <taxon>Anthemideae</taxon>
        <taxon>Anthemidinae</taxon>
        <taxon>Tanacetum</taxon>
    </lineage>
</organism>
<dbReference type="Proteomes" id="UP001151760">
    <property type="component" value="Unassembled WGS sequence"/>
</dbReference>
<dbReference type="InterPro" id="IPR005162">
    <property type="entry name" value="Retrotrans_gag_dom"/>
</dbReference>
<gene>
    <name evidence="2" type="ORF">Tco_0629861</name>
</gene>
<sequence length="170" mass="19730">MAYRLSDTVADSILSKLVRTTSLDSSSFLELDLTVDPENQFEEEVTEKMTKLTMEDFEIKGKFLKELRDNTFSGSDHEDPNEHIKKDLEIADLFHIPDVNVNQVLFRAFLMSLTRAASRWLRNEPSCSIVDWETLKKKFLSKYCPPARTAKKMEKINNFQQDPDETLYNA</sequence>
<evidence type="ECO:0000259" key="1">
    <source>
        <dbReference type="Pfam" id="PF03732"/>
    </source>
</evidence>
<keyword evidence="3" id="KW-1185">Reference proteome</keyword>
<dbReference type="Pfam" id="PF03732">
    <property type="entry name" value="Retrotrans_gag"/>
    <property type="match status" value="1"/>
</dbReference>
<reference evidence="2" key="1">
    <citation type="journal article" date="2022" name="Int. J. Mol. Sci.">
        <title>Draft Genome of Tanacetum Coccineum: Genomic Comparison of Closely Related Tanacetum-Family Plants.</title>
        <authorList>
            <person name="Yamashiro T."/>
            <person name="Shiraishi A."/>
            <person name="Nakayama K."/>
            <person name="Satake H."/>
        </authorList>
    </citation>
    <scope>NUCLEOTIDE SEQUENCE</scope>
</reference>
<comment type="caution">
    <text evidence="2">The sequence shown here is derived from an EMBL/GenBank/DDBJ whole genome shotgun (WGS) entry which is preliminary data.</text>
</comment>
<proteinExistence type="predicted"/>
<protein>
    <recommendedName>
        <fullName evidence="1">Retrotransposon gag domain-containing protein</fullName>
    </recommendedName>
</protein>